<evidence type="ECO:0000256" key="6">
    <source>
        <dbReference type="ARBA" id="ARBA00022679"/>
    </source>
</evidence>
<evidence type="ECO:0000313" key="16">
    <source>
        <dbReference type="EMBL" id="TCN72252.1"/>
    </source>
</evidence>
<gene>
    <name evidence="13" type="primary">fabH</name>
    <name evidence="16" type="ORF">CLV25_102217</name>
</gene>
<keyword evidence="6 13" id="KW-0808">Transferase</keyword>
<protein>
    <recommendedName>
        <fullName evidence="3 13">Beta-ketoacyl-[acyl-carrier-protein] synthase III</fullName>
        <shortName evidence="13">Beta-ketoacyl-ACP synthase III</shortName>
        <shortName evidence="13">KAS III</shortName>
        <ecNumber evidence="3 13">2.3.1.180</ecNumber>
    </recommendedName>
    <alternativeName>
        <fullName evidence="13">3-oxoacyl-[acyl-carrier-protein] synthase 3</fullName>
    </alternativeName>
    <alternativeName>
        <fullName evidence="13">3-oxoacyl-[acyl-carrier-protein] synthase III</fullName>
    </alternativeName>
</protein>
<dbReference type="Gene3D" id="3.40.47.10">
    <property type="match status" value="1"/>
</dbReference>
<evidence type="ECO:0000256" key="2">
    <source>
        <dbReference type="ARBA" id="ARBA00008642"/>
    </source>
</evidence>
<comment type="pathway">
    <text evidence="1 13">Lipid metabolism; fatty acid biosynthesis.</text>
</comment>
<keyword evidence="11 13" id="KW-0012">Acyltransferase</keyword>
<dbReference type="UniPathway" id="UPA00094"/>
<dbReference type="EMBL" id="SLWB01000002">
    <property type="protein sequence ID" value="TCN72252.1"/>
    <property type="molecule type" value="Genomic_DNA"/>
</dbReference>
<evidence type="ECO:0000256" key="9">
    <source>
        <dbReference type="ARBA" id="ARBA00023160"/>
    </source>
</evidence>
<evidence type="ECO:0000256" key="5">
    <source>
        <dbReference type="ARBA" id="ARBA00022516"/>
    </source>
</evidence>
<dbReference type="Pfam" id="PF08545">
    <property type="entry name" value="ACP_syn_III"/>
    <property type="match status" value="1"/>
</dbReference>
<dbReference type="NCBIfam" id="TIGR00747">
    <property type="entry name" value="fabH"/>
    <property type="match status" value="1"/>
</dbReference>
<evidence type="ECO:0000256" key="7">
    <source>
        <dbReference type="ARBA" id="ARBA00022832"/>
    </source>
</evidence>
<evidence type="ECO:0000259" key="15">
    <source>
        <dbReference type="Pfam" id="PF08545"/>
    </source>
</evidence>
<dbReference type="FunFam" id="3.40.47.10:FF:000004">
    <property type="entry name" value="3-oxoacyl-[acyl-carrier-protein] synthase 3"/>
    <property type="match status" value="1"/>
</dbReference>
<dbReference type="InterPro" id="IPR016039">
    <property type="entry name" value="Thiolase-like"/>
</dbReference>
<dbReference type="InterPro" id="IPR013751">
    <property type="entry name" value="ACP_syn_III_N"/>
</dbReference>
<feature type="domain" description="Beta-ketoacyl-[acyl-carrier-protein] synthase III C-terminal" evidence="14">
    <location>
        <begin position="240"/>
        <end position="327"/>
    </location>
</feature>
<evidence type="ECO:0000256" key="4">
    <source>
        <dbReference type="ARBA" id="ARBA00022490"/>
    </source>
</evidence>
<organism evidence="16 17">
    <name type="scientific">Acetobacteroides hydrogenigenes</name>
    <dbReference type="NCBI Taxonomy" id="979970"/>
    <lineage>
        <taxon>Bacteria</taxon>
        <taxon>Pseudomonadati</taxon>
        <taxon>Bacteroidota</taxon>
        <taxon>Bacteroidia</taxon>
        <taxon>Bacteroidales</taxon>
        <taxon>Rikenellaceae</taxon>
        <taxon>Acetobacteroides</taxon>
    </lineage>
</organism>
<dbReference type="GO" id="GO:0005737">
    <property type="term" value="C:cytoplasm"/>
    <property type="evidence" value="ECO:0007669"/>
    <property type="project" value="UniProtKB-SubCell"/>
</dbReference>
<dbReference type="GO" id="GO:0033818">
    <property type="term" value="F:beta-ketoacyl-acyl-carrier-protein synthase III activity"/>
    <property type="evidence" value="ECO:0007669"/>
    <property type="project" value="UniProtKB-UniRule"/>
</dbReference>
<keyword evidence="5 13" id="KW-0444">Lipid biosynthesis</keyword>
<evidence type="ECO:0000259" key="14">
    <source>
        <dbReference type="Pfam" id="PF08541"/>
    </source>
</evidence>
<dbReference type="CDD" id="cd00830">
    <property type="entry name" value="KAS_III"/>
    <property type="match status" value="1"/>
</dbReference>
<proteinExistence type="inferred from homology"/>
<dbReference type="RefSeq" id="WP_131838308.1">
    <property type="nucleotide sequence ID" value="NZ_SLWB01000002.1"/>
</dbReference>
<evidence type="ECO:0000256" key="3">
    <source>
        <dbReference type="ARBA" id="ARBA00012333"/>
    </source>
</evidence>
<evidence type="ECO:0000313" key="17">
    <source>
        <dbReference type="Proteomes" id="UP000294830"/>
    </source>
</evidence>
<dbReference type="AlphaFoldDB" id="A0A4R2EXE8"/>
<comment type="function">
    <text evidence="13">Catalyzes the condensation reaction of fatty acid synthesis by the addition to an acyl acceptor of two carbons from malonyl-ACP. Catalyzes the first condensation reaction which initiates fatty acid synthesis and may therefore play a role in governing the total rate of fatty acid production. Possesses both acetoacetyl-ACP synthase and acetyl transacylase activities. Its substrate specificity determines the biosynthesis of branched-chain and/or straight-chain of fatty acids.</text>
</comment>
<keyword evidence="17" id="KW-1185">Reference proteome</keyword>
<comment type="catalytic activity">
    <reaction evidence="12">
        <text>malonyl-[ACP] + acetyl-CoA + H(+) = 3-oxobutanoyl-[ACP] + CO2 + CoA</text>
        <dbReference type="Rhea" id="RHEA:12080"/>
        <dbReference type="Rhea" id="RHEA-COMP:9623"/>
        <dbReference type="Rhea" id="RHEA-COMP:9625"/>
        <dbReference type="ChEBI" id="CHEBI:15378"/>
        <dbReference type="ChEBI" id="CHEBI:16526"/>
        <dbReference type="ChEBI" id="CHEBI:57287"/>
        <dbReference type="ChEBI" id="CHEBI:57288"/>
        <dbReference type="ChEBI" id="CHEBI:78449"/>
        <dbReference type="ChEBI" id="CHEBI:78450"/>
        <dbReference type="EC" id="2.3.1.180"/>
    </reaction>
    <physiologicalReaction direction="left-to-right" evidence="12">
        <dbReference type="Rhea" id="RHEA:12081"/>
    </physiologicalReaction>
</comment>
<comment type="subcellular location">
    <subcellularLocation>
        <location evidence="13">Cytoplasm</location>
    </subcellularLocation>
</comment>
<dbReference type="PANTHER" id="PTHR34069:SF2">
    <property type="entry name" value="BETA-KETOACYL-[ACYL-CARRIER-PROTEIN] SYNTHASE III"/>
    <property type="match status" value="1"/>
</dbReference>
<dbReference type="GO" id="GO:0044550">
    <property type="term" value="P:secondary metabolite biosynthetic process"/>
    <property type="evidence" value="ECO:0007669"/>
    <property type="project" value="TreeGrafter"/>
</dbReference>
<dbReference type="Pfam" id="PF08541">
    <property type="entry name" value="ACP_syn_III_C"/>
    <property type="match status" value="1"/>
</dbReference>
<comment type="domain">
    <text evidence="13">The last Arg residue of the ACP-binding site is essential for the weak association between ACP/AcpP and FabH.</text>
</comment>
<dbReference type="SUPFAM" id="SSF53901">
    <property type="entry name" value="Thiolase-like"/>
    <property type="match status" value="1"/>
</dbReference>
<comment type="similarity">
    <text evidence="2 13">Belongs to the thiolase-like superfamily. FabH family.</text>
</comment>
<evidence type="ECO:0000256" key="12">
    <source>
        <dbReference type="ARBA" id="ARBA00051096"/>
    </source>
</evidence>
<keyword evidence="8 13" id="KW-0443">Lipid metabolism</keyword>
<feature type="region of interest" description="ACP-binding" evidence="13">
    <location>
        <begin position="257"/>
        <end position="261"/>
    </location>
</feature>
<dbReference type="GO" id="GO:0004315">
    <property type="term" value="F:3-oxoacyl-[acyl-carrier-protein] synthase activity"/>
    <property type="evidence" value="ECO:0007669"/>
    <property type="project" value="InterPro"/>
</dbReference>
<dbReference type="InterPro" id="IPR013747">
    <property type="entry name" value="ACP_syn_III_C"/>
</dbReference>
<reference evidence="16 17" key="1">
    <citation type="submission" date="2019-03" db="EMBL/GenBank/DDBJ databases">
        <title>Genomic Encyclopedia of Archaeal and Bacterial Type Strains, Phase II (KMG-II): from individual species to whole genera.</title>
        <authorList>
            <person name="Goeker M."/>
        </authorList>
    </citation>
    <scope>NUCLEOTIDE SEQUENCE [LARGE SCALE GENOMIC DNA]</scope>
    <source>
        <strain evidence="16 17">RL-C</strain>
    </source>
</reference>
<dbReference type="HAMAP" id="MF_01815">
    <property type="entry name" value="FabH"/>
    <property type="match status" value="1"/>
</dbReference>
<dbReference type="NCBIfam" id="NF006829">
    <property type="entry name" value="PRK09352.1"/>
    <property type="match status" value="1"/>
</dbReference>
<evidence type="ECO:0000256" key="8">
    <source>
        <dbReference type="ARBA" id="ARBA00023098"/>
    </source>
</evidence>
<dbReference type="InterPro" id="IPR004655">
    <property type="entry name" value="FabH"/>
</dbReference>
<feature type="active site" evidence="13">
    <location>
        <position position="116"/>
    </location>
</feature>
<keyword evidence="7 13" id="KW-0276">Fatty acid metabolism</keyword>
<dbReference type="PANTHER" id="PTHR34069">
    <property type="entry name" value="3-OXOACYL-[ACYL-CARRIER-PROTEIN] SYNTHASE 3"/>
    <property type="match status" value="1"/>
</dbReference>
<keyword evidence="9 13" id="KW-0275">Fatty acid biosynthesis</keyword>
<evidence type="ECO:0000256" key="11">
    <source>
        <dbReference type="ARBA" id="ARBA00023315"/>
    </source>
</evidence>
<accession>A0A4R2EXE8</accession>
<keyword evidence="4 13" id="KW-0963">Cytoplasm</keyword>
<keyword evidence="10 13" id="KW-0511">Multifunctional enzyme</keyword>
<evidence type="ECO:0000256" key="10">
    <source>
        <dbReference type="ARBA" id="ARBA00023268"/>
    </source>
</evidence>
<feature type="domain" description="Beta-ketoacyl-[acyl-carrier-protein] synthase III N-terminal" evidence="15">
    <location>
        <begin position="110"/>
        <end position="188"/>
    </location>
</feature>
<sequence>MEKISAAITGIGGYIPEYILTNDELSTMVDTTDEWIMTRIGIKTRHILKGEGKGASDMGAAAVNQLLEKTNTNPEDVDLIICATVTHDMMFPATANIIADKCGIKNAFGFDVNAACSSFLYSLTVAQKFIESGSHKKVIVVGSDKMSAIVDYTDRTTCPIFGDGAAAVLLEPNYEGLGVVDSILRSDGVGRKHLNMKAGGSCYPATHETVENREHYIYQEGQAVFKWAVSNMADTTLELMEKNNLKGEDIAWLVPHQANLRIIDATANRANVEREKVMINIEKYGNTTSATLPLCLWDYEKQLKKGDNIIFAAFGGGFTWGALYLKWAYDGEKVGK</sequence>
<dbReference type="Proteomes" id="UP000294830">
    <property type="component" value="Unassembled WGS sequence"/>
</dbReference>
<dbReference type="GO" id="GO:0006633">
    <property type="term" value="P:fatty acid biosynthetic process"/>
    <property type="evidence" value="ECO:0007669"/>
    <property type="project" value="UniProtKB-UniRule"/>
</dbReference>
<feature type="active site" evidence="13">
    <location>
        <position position="286"/>
    </location>
</feature>
<name>A0A4R2EXE8_9BACT</name>
<feature type="active site" evidence="13">
    <location>
        <position position="256"/>
    </location>
</feature>
<comment type="caution">
    <text evidence="16">The sequence shown here is derived from an EMBL/GenBank/DDBJ whole genome shotgun (WGS) entry which is preliminary data.</text>
</comment>
<dbReference type="OrthoDB" id="9815506at2"/>
<comment type="subunit">
    <text evidence="13">Homodimer.</text>
</comment>
<dbReference type="EC" id="2.3.1.180" evidence="3 13"/>
<evidence type="ECO:0000256" key="13">
    <source>
        <dbReference type="HAMAP-Rule" id="MF_01815"/>
    </source>
</evidence>
<evidence type="ECO:0000256" key="1">
    <source>
        <dbReference type="ARBA" id="ARBA00005194"/>
    </source>
</evidence>